<accession>A0A1S6UB54</accession>
<keyword evidence="2" id="KW-1185">Reference proteome</keyword>
<proteinExistence type="predicted"/>
<reference evidence="1" key="1">
    <citation type="submission" date="2017-02" db="EMBL/GenBank/DDBJ databases">
        <title>Genome sequence of Serratia marcescens phage BF.</title>
        <authorList>
            <person name="Casey E."/>
            <person name="Fitzgerald B."/>
            <person name="Mahony J."/>
            <person name="Lugli G."/>
            <person name="Ventura M."/>
            <person name="van Sinderen D."/>
        </authorList>
    </citation>
    <scope>NUCLEOTIDE SEQUENCE [LARGE SCALE GENOMIC DNA]</scope>
</reference>
<evidence type="ECO:0000313" key="1">
    <source>
        <dbReference type="EMBL" id="AQW88932.1"/>
    </source>
</evidence>
<organism evidence="1 2">
    <name type="scientific">Serratia phage BF</name>
    <dbReference type="NCBI Taxonomy" id="1962671"/>
    <lineage>
        <taxon>Viruses</taxon>
        <taxon>Duplodnaviria</taxon>
        <taxon>Heunggongvirae</taxon>
        <taxon>Uroviricota</taxon>
        <taxon>Caudoviricetes</taxon>
        <taxon>Eneladusvirus</taxon>
        <taxon>Eneladusvirus BF</taxon>
    </lineage>
</organism>
<gene>
    <name evidence="1" type="ORF">BF_0407</name>
</gene>
<name>A0A1S6UB54_9CAUD</name>
<dbReference type="EMBL" id="KY630187">
    <property type="protein sequence ID" value="AQW88932.1"/>
    <property type="molecule type" value="Genomic_DNA"/>
</dbReference>
<sequence>MESKNTENVMTVEIFKGATQETIFVCRSQGQYFAPDQTYDIHEHEYIKRYDTHFYHKIDEKNCRESHREIMFGKDGKPGYIFSLAKGLSKSYNLGELDSIVFTFSGYGDCTGETFIVSTLDYAEKEEFQQIVDDKELLFSKFKEAFPEHELNL</sequence>
<evidence type="ECO:0000313" key="2">
    <source>
        <dbReference type="Proteomes" id="UP000221837"/>
    </source>
</evidence>
<dbReference type="OrthoDB" id="33281at10239"/>
<protein>
    <submittedName>
        <fullName evidence="1">Uncharacterized protein</fullName>
    </submittedName>
</protein>
<dbReference type="Proteomes" id="UP000221837">
    <property type="component" value="Genome"/>
</dbReference>